<feature type="domain" description="GIL1/IRKI C-terminal" evidence="3">
    <location>
        <begin position="879"/>
        <end position="939"/>
    </location>
</feature>
<feature type="region of interest" description="Disordered" evidence="2">
    <location>
        <begin position="488"/>
        <end position="555"/>
    </location>
</feature>
<feature type="compositionally biased region" description="Basic and acidic residues" evidence="2">
    <location>
        <begin position="519"/>
        <end position="530"/>
    </location>
</feature>
<feature type="compositionally biased region" description="Polar residues" evidence="2">
    <location>
        <begin position="347"/>
        <end position="373"/>
    </location>
</feature>
<organism evidence="4 5">
    <name type="scientific">Ceratodon purpureus</name>
    <name type="common">Fire moss</name>
    <name type="synonym">Dicranum purpureum</name>
    <dbReference type="NCBI Taxonomy" id="3225"/>
    <lineage>
        <taxon>Eukaryota</taxon>
        <taxon>Viridiplantae</taxon>
        <taxon>Streptophyta</taxon>
        <taxon>Embryophyta</taxon>
        <taxon>Bryophyta</taxon>
        <taxon>Bryophytina</taxon>
        <taxon>Bryopsida</taxon>
        <taxon>Dicranidae</taxon>
        <taxon>Pseudoditrichales</taxon>
        <taxon>Ditrichaceae</taxon>
        <taxon>Ceratodon</taxon>
    </lineage>
</organism>
<protein>
    <recommendedName>
        <fullName evidence="3">GIL1/IRKI C-terminal domain-containing protein</fullName>
    </recommendedName>
</protein>
<gene>
    <name evidence="4" type="ORF">KC19_2G212700</name>
</gene>
<name>A0A8T0IZI0_CERPU</name>
<reference evidence="4" key="1">
    <citation type="submission" date="2020-06" db="EMBL/GenBank/DDBJ databases">
        <title>WGS assembly of Ceratodon purpureus strain R40.</title>
        <authorList>
            <person name="Carey S.B."/>
            <person name="Jenkins J."/>
            <person name="Shu S."/>
            <person name="Lovell J.T."/>
            <person name="Sreedasyam A."/>
            <person name="Maumus F."/>
            <person name="Tiley G.P."/>
            <person name="Fernandez-Pozo N."/>
            <person name="Barry K."/>
            <person name="Chen C."/>
            <person name="Wang M."/>
            <person name="Lipzen A."/>
            <person name="Daum C."/>
            <person name="Saski C.A."/>
            <person name="Payton A.C."/>
            <person name="Mcbreen J.C."/>
            <person name="Conrad R.E."/>
            <person name="Kollar L.M."/>
            <person name="Olsson S."/>
            <person name="Huttunen S."/>
            <person name="Landis J.B."/>
            <person name="Wickett N.J."/>
            <person name="Johnson M.G."/>
            <person name="Rensing S.A."/>
            <person name="Grimwood J."/>
            <person name="Schmutz J."/>
            <person name="Mcdaniel S.F."/>
        </authorList>
    </citation>
    <scope>NUCLEOTIDE SEQUENCE</scope>
    <source>
        <strain evidence="4">R40</strain>
    </source>
</reference>
<evidence type="ECO:0000259" key="3">
    <source>
        <dbReference type="Pfam" id="PF24994"/>
    </source>
</evidence>
<dbReference type="Proteomes" id="UP000822688">
    <property type="component" value="Chromosome 2"/>
</dbReference>
<evidence type="ECO:0000313" key="5">
    <source>
        <dbReference type="Proteomes" id="UP000822688"/>
    </source>
</evidence>
<feature type="compositionally biased region" description="Basic and acidic residues" evidence="2">
    <location>
        <begin position="374"/>
        <end position="388"/>
    </location>
</feature>
<feature type="compositionally biased region" description="Polar residues" evidence="2">
    <location>
        <begin position="503"/>
        <end position="513"/>
    </location>
</feature>
<accession>A0A8T0IZI0</accession>
<sequence>MPSLVGSGRIERLEILNFKSFKCHQIVGPFKNFAAIVDGNGGGRTDLEDAINFVLGVRSFQSPNHPEPRGRIAFVKLVFSTGSGEEIKFGRAITSSGTSEYRINNIPVTWEIYNNTMKGLDILGEIDSDASKDSKDPTLVSEPLSAPDELKKIQLELEIQKVRAEEKLISQKRKMFPAGRKQNQEQKEGTDEQLQQEMDMKAAEMDCKAKMESLSADMERSASDFEVLDQFESLREKERELEAARKAAIEAADKWKNSNQPSFRSLASPLSMLDEGDPAPEALDATKVAAHSRSKSRLKIKDIIGKEKGVGFQSTAKELHNKKIGESNRGGRAGVLLEVENKDKQSRSLPRNKSLNRENSLQRSRSHGGTRSQVLEERKDIHESRRPAETTQQPDATNSAVHTLQWFEIDDDEMYWSDVDPDKDSLGKAEELAEKLFRDAMEMHRRLSAEADMNAVSRFCSKGQNLMAETKETCGAIMYANGHSRLGEESELNLESESRPLSFSQTSECSDTPGSGLGETERAHLERMEASQRAGSTHLNKGFKENTSIDDDGFEDGEKVGGSFSAMEELSRLRGSNARKQVKIDSLQKWRAYYKSELEARVQKLEDLEKRYAKELKKKDKAVRKLEKAHGKEIAHRDAKRERMEEKLREQIKELNLVIEELSGQLYDMEEHLAVKGIPYKPSVNDSNGPSSKTLLSAVIGVKEAAHTFSRTFMSHLKQHLTKARDLDEQICLESEVIVARPSDYKFLVQSFICRRMFLDFDSECFNIESCMTEIFDIEEHTKACFQEYMMYRNVSETVTLLTDNRHHSAFLREFCFKKFLHIVSESTEEAFFGDFNHSDDICAGRHPSSRFYESYCKLAVSVWLLHRLAFSFQPPARMISVRKGAHFDPTYMESSVPGIADSDLGVADGSSLPFEALVGLMVHPGFRVGSSIIPSQVYLVTT</sequence>
<evidence type="ECO:0000256" key="2">
    <source>
        <dbReference type="SAM" id="MobiDB-lite"/>
    </source>
</evidence>
<dbReference type="Pfam" id="PF24994">
    <property type="entry name" value="GIL1_IRKI_C"/>
    <property type="match status" value="1"/>
</dbReference>
<dbReference type="InterPro" id="IPR040225">
    <property type="entry name" value="GIL1-like"/>
</dbReference>
<evidence type="ECO:0000256" key="1">
    <source>
        <dbReference type="SAM" id="Coils"/>
    </source>
</evidence>
<dbReference type="GO" id="GO:0009639">
    <property type="term" value="P:response to red or far red light"/>
    <property type="evidence" value="ECO:0007669"/>
    <property type="project" value="InterPro"/>
</dbReference>
<feature type="compositionally biased region" description="Polar residues" evidence="2">
    <location>
        <begin position="389"/>
        <end position="400"/>
    </location>
</feature>
<dbReference type="PANTHER" id="PTHR31161">
    <property type="entry name" value="PROTEIN GRAVITROPIC IN THE LIGHT 1"/>
    <property type="match status" value="1"/>
</dbReference>
<dbReference type="SUPFAM" id="SSF52540">
    <property type="entry name" value="P-loop containing nucleoside triphosphate hydrolases"/>
    <property type="match status" value="1"/>
</dbReference>
<dbReference type="AlphaFoldDB" id="A0A8T0IZI0"/>
<keyword evidence="5" id="KW-1185">Reference proteome</keyword>
<proteinExistence type="predicted"/>
<keyword evidence="1" id="KW-0175">Coiled coil</keyword>
<dbReference type="InterPro" id="IPR056813">
    <property type="entry name" value="GIL1_IRKI_C"/>
</dbReference>
<dbReference type="GO" id="GO:0009959">
    <property type="term" value="P:negative gravitropism"/>
    <property type="evidence" value="ECO:0007669"/>
    <property type="project" value="InterPro"/>
</dbReference>
<dbReference type="Gene3D" id="3.40.50.300">
    <property type="entry name" value="P-loop containing nucleotide triphosphate hydrolases"/>
    <property type="match status" value="1"/>
</dbReference>
<feature type="coiled-coil region" evidence="1">
    <location>
        <begin position="595"/>
        <end position="672"/>
    </location>
</feature>
<evidence type="ECO:0000313" key="4">
    <source>
        <dbReference type="EMBL" id="KAG0588061.1"/>
    </source>
</evidence>
<comment type="caution">
    <text evidence="4">The sequence shown here is derived from an EMBL/GenBank/DDBJ whole genome shotgun (WGS) entry which is preliminary data.</text>
</comment>
<dbReference type="InterPro" id="IPR027417">
    <property type="entry name" value="P-loop_NTPase"/>
</dbReference>
<dbReference type="EMBL" id="CM026422">
    <property type="protein sequence ID" value="KAG0588061.1"/>
    <property type="molecule type" value="Genomic_DNA"/>
</dbReference>
<feature type="region of interest" description="Disordered" evidence="2">
    <location>
        <begin position="321"/>
        <end position="400"/>
    </location>
</feature>